<dbReference type="Pfam" id="PF13229">
    <property type="entry name" value="Beta_helix"/>
    <property type="match status" value="1"/>
</dbReference>
<keyword evidence="1" id="KW-0732">Signal</keyword>
<accession>A0A5M3WGJ6</accession>
<dbReference type="InterPro" id="IPR039448">
    <property type="entry name" value="Beta_helix"/>
</dbReference>
<evidence type="ECO:0000313" key="3">
    <source>
        <dbReference type="EMBL" id="GES07409.1"/>
    </source>
</evidence>
<name>A0A5M3WGJ6_9ACTN</name>
<evidence type="ECO:0000259" key="2">
    <source>
        <dbReference type="Pfam" id="PF13229"/>
    </source>
</evidence>
<feature type="signal peptide" evidence="1">
    <location>
        <begin position="1"/>
        <end position="28"/>
    </location>
</feature>
<sequence>MTTLNLPRFLAAVGLVVSAVALPLPARADGPCPEATVVVDTPAELGTALAGAVPGDAIHIEDGTYDGGWAATADGAEEAPIWLCGGPAAQLTNDGHQGGYALHLDGASWWHLHGFTARWAQKGVVVDDSHHVTVEGLTVRDLGDEGIHLRSFTTDSLVIGNTVFDTGNRREKFGEGVYIGSSDANWGALTGGMPDASDRNAVTGNTIYDVTAEAIDVKEGTSDGIVSGNTFDGSGQTEEGADSWVDVKGNGWLITGNSGQYSLLNGFETHHRNLSKSGLGNWGLNNTFTGNTADVQGPGRGFYIHDPSTTGNVVYCDNTVTNAGLGFANLTCTP</sequence>
<dbReference type="SMART" id="SM00710">
    <property type="entry name" value="PbH1"/>
    <property type="match status" value="6"/>
</dbReference>
<evidence type="ECO:0000313" key="4">
    <source>
        <dbReference type="Proteomes" id="UP000331127"/>
    </source>
</evidence>
<protein>
    <recommendedName>
        <fullName evidence="2">Right handed beta helix domain-containing protein</fullName>
    </recommendedName>
</protein>
<dbReference type="Proteomes" id="UP000331127">
    <property type="component" value="Unassembled WGS sequence"/>
</dbReference>
<evidence type="ECO:0000256" key="1">
    <source>
        <dbReference type="SAM" id="SignalP"/>
    </source>
</evidence>
<dbReference type="Gene3D" id="2.160.20.10">
    <property type="entry name" value="Single-stranded right-handed beta-helix, Pectin lyase-like"/>
    <property type="match status" value="1"/>
</dbReference>
<feature type="domain" description="Right handed beta helix" evidence="2">
    <location>
        <begin position="101"/>
        <end position="260"/>
    </location>
</feature>
<dbReference type="RefSeq" id="WP_155353119.1">
    <property type="nucleotide sequence ID" value="NZ_BAAAHL010000012.1"/>
</dbReference>
<feature type="chain" id="PRO_5024337108" description="Right handed beta helix domain-containing protein" evidence="1">
    <location>
        <begin position="29"/>
        <end position="334"/>
    </location>
</feature>
<keyword evidence="4" id="KW-1185">Reference proteome</keyword>
<organism evidence="3 4">
    <name type="scientific">Acrocarpospora macrocephala</name>
    <dbReference type="NCBI Taxonomy" id="150177"/>
    <lineage>
        <taxon>Bacteria</taxon>
        <taxon>Bacillati</taxon>
        <taxon>Actinomycetota</taxon>
        <taxon>Actinomycetes</taxon>
        <taxon>Streptosporangiales</taxon>
        <taxon>Streptosporangiaceae</taxon>
        <taxon>Acrocarpospora</taxon>
    </lineage>
</organism>
<dbReference type="SUPFAM" id="SSF51126">
    <property type="entry name" value="Pectin lyase-like"/>
    <property type="match status" value="1"/>
</dbReference>
<comment type="caution">
    <text evidence="3">The sequence shown here is derived from an EMBL/GenBank/DDBJ whole genome shotgun (WGS) entry which is preliminary data.</text>
</comment>
<reference evidence="3 4" key="1">
    <citation type="submission" date="2019-10" db="EMBL/GenBank/DDBJ databases">
        <title>Whole genome shotgun sequence of Acrocarpospora macrocephala NBRC 16266.</title>
        <authorList>
            <person name="Ichikawa N."/>
            <person name="Kimura A."/>
            <person name="Kitahashi Y."/>
            <person name="Komaki H."/>
            <person name="Oguchi A."/>
        </authorList>
    </citation>
    <scope>NUCLEOTIDE SEQUENCE [LARGE SCALE GENOMIC DNA]</scope>
    <source>
        <strain evidence="3 4">NBRC 16266</strain>
    </source>
</reference>
<dbReference type="InterPro" id="IPR011050">
    <property type="entry name" value="Pectin_lyase_fold/virulence"/>
</dbReference>
<dbReference type="EMBL" id="BLAE01000006">
    <property type="protein sequence ID" value="GES07409.1"/>
    <property type="molecule type" value="Genomic_DNA"/>
</dbReference>
<dbReference type="InterPro" id="IPR006626">
    <property type="entry name" value="PbH1"/>
</dbReference>
<proteinExistence type="predicted"/>
<gene>
    <name evidence="3" type="ORF">Amac_010040</name>
</gene>
<dbReference type="InterPro" id="IPR012334">
    <property type="entry name" value="Pectin_lyas_fold"/>
</dbReference>
<dbReference type="OrthoDB" id="264773at2"/>
<dbReference type="AlphaFoldDB" id="A0A5M3WGJ6"/>